<dbReference type="InterPro" id="IPR052196">
    <property type="entry name" value="Bact_Kbp"/>
</dbReference>
<dbReference type="InterPro" id="IPR018392">
    <property type="entry name" value="LysM"/>
</dbReference>
<feature type="domain" description="LysM" evidence="1">
    <location>
        <begin position="269"/>
        <end position="318"/>
    </location>
</feature>
<protein>
    <recommendedName>
        <fullName evidence="1">LysM domain-containing protein</fullName>
    </recommendedName>
</protein>
<dbReference type="RefSeq" id="WP_094457013.1">
    <property type="nucleotide sequence ID" value="NZ_NOXU01000030.1"/>
</dbReference>
<reference evidence="2 3" key="1">
    <citation type="submission" date="2017-07" db="EMBL/GenBank/DDBJ databases">
        <title>Niveispirillum cyanobacteriorum sp. nov., isolated from cyanobacterial aggregates in a eutrophic lake.</title>
        <authorList>
            <person name="Cai H."/>
        </authorList>
    </citation>
    <scope>NUCLEOTIDE SEQUENCE [LARGE SCALE GENOMIC DNA]</scope>
    <source>
        <strain evidence="3">TH1-14</strain>
    </source>
</reference>
<dbReference type="Proteomes" id="UP000216998">
    <property type="component" value="Unassembled WGS sequence"/>
</dbReference>
<dbReference type="PANTHER" id="PTHR34700">
    <property type="entry name" value="POTASSIUM BINDING PROTEIN KBP"/>
    <property type="match status" value="1"/>
</dbReference>
<dbReference type="Pfam" id="PF01476">
    <property type="entry name" value="LysM"/>
    <property type="match status" value="1"/>
</dbReference>
<evidence type="ECO:0000313" key="2">
    <source>
        <dbReference type="EMBL" id="OYQ33570.1"/>
    </source>
</evidence>
<comment type="caution">
    <text evidence="2">The sequence shown here is derived from an EMBL/GenBank/DDBJ whole genome shotgun (WGS) entry which is preliminary data.</text>
</comment>
<proteinExistence type="predicted"/>
<gene>
    <name evidence="2" type="ORF">CHU95_14390</name>
</gene>
<accession>A0A255YYS3</accession>
<dbReference type="EMBL" id="NOXU01000030">
    <property type="protein sequence ID" value="OYQ33570.1"/>
    <property type="molecule type" value="Genomic_DNA"/>
</dbReference>
<dbReference type="Gene3D" id="3.10.350.10">
    <property type="entry name" value="LysM domain"/>
    <property type="match status" value="1"/>
</dbReference>
<dbReference type="InterPro" id="IPR036779">
    <property type="entry name" value="LysM_dom_sf"/>
</dbReference>
<evidence type="ECO:0000313" key="3">
    <source>
        <dbReference type="Proteomes" id="UP000216998"/>
    </source>
</evidence>
<evidence type="ECO:0000259" key="1">
    <source>
        <dbReference type="PROSITE" id="PS51782"/>
    </source>
</evidence>
<dbReference type="PANTHER" id="PTHR34700:SF4">
    <property type="entry name" value="PHAGE-LIKE ELEMENT PBSX PROTEIN XKDP"/>
    <property type="match status" value="1"/>
</dbReference>
<keyword evidence="3" id="KW-1185">Reference proteome</keyword>
<name>A0A255YYS3_9PROT</name>
<dbReference type="OrthoDB" id="370541at2"/>
<dbReference type="Gene3D" id="2.60.40.10">
    <property type="entry name" value="Immunoglobulins"/>
    <property type="match status" value="2"/>
</dbReference>
<dbReference type="AlphaFoldDB" id="A0A255YYS3"/>
<organism evidence="2 3">
    <name type="scientific">Niveispirillum lacus</name>
    <dbReference type="NCBI Taxonomy" id="1981099"/>
    <lineage>
        <taxon>Bacteria</taxon>
        <taxon>Pseudomonadati</taxon>
        <taxon>Pseudomonadota</taxon>
        <taxon>Alphaproteobacteria</taxon>
        <taxon>Rhodospirillales</taxon>
        <taxon>Azospirillaceae</taxon>
        <taxon>Niveispirillum</taxon>
    </lineage>
</organism>
<dbReference type="InterPro" id="IPR013783">
    <property type="entry name" value="Ig-like_fold"/>
</dbReference>
<dbReference type="PROSITE" id="PS51782">
    <property type="entry name" value="LYSM"/>
    <property type="match status" value="1"/>
</dbReference>
<sequence length="322" mass="33824">MNRKILIPIAVLAVAAVGVVAWQLQGPGSGGGARSSLQAPAAKKTSLPAFDVVRVEPSGTAVIAGRAVPGTTVNILDGDKLLGTTSADARGDWTFLPSDPLAPGARELRLEQVASDGTVTKGDSTVVLAVPEPDRDLAGRRGEGDSLAVLTGRDGSRVLQAPRSLSQGGAPRPAGEITIDTVDYDRGGKVSVGGQAKPGTEVMLYLQNNLTGRTKVGDDGRWSITPDRIFDDGQYSLRVDQVGPDSKVASRAEVNFSKVPIPDQALAGRAVVVVPGNNLWAIARRSYGEGIRYTVIFEANQAQIRDPDLIYPGQIFLVPDEQ</sequence>